<dbReference type="Proteomes" id="UP000241964">
    <property type="component" value="Unassembled WGS sequence"/>
</dbReference>
<protein>
    <recommendedName>
        <fullName evidence="4">PKD domain-containing protein</fullName>
    </recommendedName>
</protein>
<name>A0A2P8FNM7_9BACT</name>
<reference evidence="2 3" key="1">
    <citation type="submission" date="2018-03" db="EMBL/GenBank/DDBJ databases">
        <title>Genomic Encyclopedia of Archaeal and Bacterial Type Strains, Phase II (KMG-II): from individual species to whole genera.</title>
        <authorList>
            <person name="Goeker M."/>
        </authorList>
    </citation>
    <scope>NUCLEOTIDE SEQUENCE [LARGE SCALE GENOMIC DNA]</scope>
    <source>
        <strain evidence="2 3">DSM 29057</strain>
    </source>
</reference>
<keyword evidence="1" id="KW-0812">Transmembrane</keyword>
<feature type="transmembrane region" description="Helical" evidence="1">
    <location>
        <begin position="139"/>
        <end position="160"/>
    </location>
</feature>
<keyword evidence="3" id="KW-1185">Reference proteome</keyword>
<keyword evidence="1" id="KW-1133">Transmembrane helix</keyword>
<dbReference type="AlphaFoldDB" id="A0A2P8FNM7"/>
<keyword evidence="1" id="KW-0472">Membrane</keyword>
<evidence type="ECO:0000313" key="3">
    <source>
        <dbReference type="Proteomes" id="UP000241964"/>
    </source>
</evidence>
<accession>A0A2P8FNM7</accession>
<evidence type="ECO:0000256" key="1">
    <source>
        <dbReference type="SAM" id="Phobius"/>
    </source>
</evidence>
<comment type="caution">
    <text evidence="2">The sequence shown here is derived from an EMBL/GenBank/DDBJ whole genome shotgun (WGS) entry which is preliminary data.</text>
</comment>
<organism evidence="2 3">
    <name type="scientific">Dyadobacter jiangsuensis</name>
    <dbReference type="NCBI Taxonomy" id="1591085"/>
    <lineage>
        <taxon>Bacteria</taxon>
        <taxon>Pseudomonadati</taxon>
        <taxon>Bacteroidota</taxon>
        <taxon>Cytophagia</taxon>
        <taxon>Cytophagales</taxon>
        <taxon>Spirosomataceae</taxon>
        <taxon>Dyadobacter</taxon>
    </lineage>
</organism>
<gene>
    <name evidence="2" type="ORF">CLV60_117142</name>
</gene>
<sequence length="447" mass="49942">MSIMENGQDKASALDLLDHCCQLVADTYGKPDSSEWTNSDFIRLCSILYKKTHVQISPNTLKRIFGKIKTDARYYPQKATRDALAQYVGFADWDKFTLAQSRQAAAPLPYRAEAQPAPPRPVDAPLQQSPIRKSWARRLIMTAFALIIVAVAAWRGFLLWQNKKPEVTLFCKNPEGDNPHSAVFVVRNFKDVAELADDYTIEFGDGEKTRLNGKDSVYSNYYEVPGHYLAILKKAGVPLDTVPVFLHTNGWTATANMMYDTTRVYPIEAPGLFADGYNSISAAQIARAGVDTNRTFFVDFINTHHTGIDGDNFELLIDVKASPPRPGVRCSQVRVTVFGDSSNHMVDMMKPGCAHWSKLQFSELHKDGRSEGPNFLGADLTTGGTVSMKVVNRRATLLINGRELYRNTYKKPLRHIYGLDIMFAGVGTIRSVRLKDLKTGKQFAGNF</sequence>
<evidence type="ECO:0000313" key="2">
    <source>
        <dbReference type="EMBL" id="PSL23265.1"/>
    </source>
</evidence>
<dbReference type="EMBL" id="PYAS01000017">
    <property type="protein sequence ID" value="PSL23265.1"/>
    <property type="molecule type" value="Genomic_DNA"/>
</dbReference>
<evidence type="ECO:0008006" key="4">
    <source>
        <dbReference type="Google" id="ProtNLM"/>
    </source>
</evidence>
<proteinExistence type="predicted"/>